<evidence type="ECO:0000256" key="7">
    <source>
        <dbReference type="PIRSR" id="PIRSR001093-1"/>
    </source>
</evidence>
<dbReference type="Proteomes" id="UP001465755">
    <property type="component" value="Unassembled WGS sequence"/>
</dbReference>
<evidence type="ECO:0000256" key="5">
    <source>
        <dbReference type="ARBA" id="ARBA00023295"/>
    </source>
</evidence>
<name>A0AAW1NUZ2_9CHLO</name>
<dbReference type="GO" id="GO:0016020">
    <property type="term" value="C:membrane"/>
    <property type="evidence" value="ECO:0007669"/>
    <property type="project" value="TreeGrafter"/>
</dbReference>
<dbReference type="CDD" id="cd06562">
    <property type="entry name" value="GH20_HexA_HexB-like"/>
    <property type="match status" value="1"/>
</dbReference>
<evidence type="ECO:0000256" key="2">
    <source>
        <dbReference type="ARBA" id="ARBA00006285"/>
    </source>
</evidence>
<dbReference type="PANTHER" id="PTHR22600:SF21">
    <property type="entry name" value="BETA-HEXOSAMINIDASE A"/>
    <property type="match status" value="1"/>
</dbReference>
<dbReference type="GO" id="GO:0006689">
    <property type="term" value="P:ganglioside catabolic process"/>
    <property type="evidence" value="ECO:0007669"/>
    <property type="project" value="TreeGrafter"/>
</dbReference>
<dbReference type="SUPFAM" id="SSF51445">
    <property type="entry name" value="(Trans)glycosidases"/>
    <property type="match status" value="1"/>
</dbReference>
<evidence type="ECO:0000313" key="11">
    <source>
        <dbReference type="EMBL" id="KAK9799838.1"/>
    </source>
</evidence>
<dbReference type="PRINTS" id="PR00738">
    <property type="entry name" value="GLHYDRLASE20"/>
</dbReference>
<dbReference type="SUPFAM" id="SSF55545">
    <property type="entry name" value="beta-N-acetylhexosaminidase-like domain"/>
    <property type="match status" value="1"/>
</dbReference>
<gene>
    <name evidence="11" type="ORF">WJX73_007713</name>
</gene>
<keyword evidence="3 6" id="KW-0378">Hydrolase</keyword>
<dbReference type="InterPro" id="IPR017853">
    <property type="entry name" value="GH"/>
</dbReference>
<dbReference type="PIRSF" id="PIRSF001093">
    <property type="entry name" value="B-hxosamndse_ab_euk"/>
    <property type="match status" value="1"/>
</dbReference>
<evidence type="ECO:0000259" key="9">
    <source>
        <dbReference type="Pfam" id="PF00728"/>
    </source>
</evidence>
<keyword evidence="4" id="KW-0325">Glycoprotein</keyword>
<dbReference type="InterPro" id="IPR029018">
    <property type="entry name" value="Hex-like_dom2"/>
</dbReference>
<evidence type="ECO:0000259" key="10">
    <source>
        <dbReference type="Pfam" id="PF14845"/>
    </source>
</evidence>
<feature type="active site" description="Proton donor" evidence="7">
    <location>
        <position position="283"/>
    </location>
</feature>
<comment type="caution">
    <text evidence="11">The sequence shown here is derived from an EMBL/GenBank/DDBJ whole genome shotgun (WGS) entry which is preliminary data.</text>
</comment>
<protein>
    <recommendedName>
        <fullName evidence="6">Beta-hexosaminidase</fullName>
        <ecNumber evidence="6">3.2.1.52</ecNumber>
    </recommendedName>
</protein>
<comment type="catalytic activity">
    <reaction evidence="1 6">
        <text>Hydrolysis of terminal non-reducing N-acetyl-D-hexosamine residues in N-acetyl-beta-D-hexosaminides.</text>
        <dbReference type="EC" id="3.2.1.52"/>
    </reaction>
</comment>
<evidence type="ECO:0000256" key="4">
    <source>
        <dbReference type="ARBA" id="ARBA00023180"/>
    </source>
</evidence>
<keyword evidence="5 6" id="KW-0326">Glycosidase</keyword>
<accession>A0AAW1NUZ2</accession>
<dbReference type="Pfam" id="PF14845">
    <property type="entry name" value="Glycohydro_20b2"/>
    <property type="match status" value="1"/>
</dbReference>
<evidence type="ECO:0000313" key="12">
    <source>
        <dbReference type="Proteomes" id="UP001465755"/>
    </source>
</evidence>
<dbReference type="GO" id="GO:0005764">
    <property type="term" value="C:lysosome"/>
    <property type="evidence" value="ECO:0007669"/>
    <property type="project" value="TreeGrafter"/>
</dbReference>
<reference evidence="11 12" key="1">
    <citation type="journal article" date="2024" name="Nat. Commun.">
        <title>Phylogenomics reveals the evolutionary origins of lichenization in chlorophyte algae.</title>
        <authorList>
            <person name="Puginier C."/>
            <person name="Libourel C."/>
            <person name="Otte J."/>
            <person name="Skaloud P."/>
            <person name="Haon M."/>
            <person name="Grisel S."/>
            <person name="Petersen M."/>
            <person name="Berrin J.G."/>
            <person name="Delaux P.M."/>
            <person name="Dal Grande F."/>
            <person name="Keller J."/>
        </authorList>
    </citation>
    <scope>NUCLEOTIDE SEQUENCE [LARGE SCALE GENOMIC DNA]</scope>
    <source>
        <strain evidence="11 12">SAG 2036</strain>
    </source>
</reference>
<organism evidence="11 12">
    <name type="scientific">Symbiochloris irregularis</name>
    <dbReference type="NCBI Taxonomy" id="706552"/>
    <lineage>
        <taxon>Eukaryota</taxon>
        <taxon>Viridiplantae</taxon>
        <taxon>Chlorophyta</taxon>
        <taxon>core chlorophytes</taxon>
        <taxon>Trebouxiophyceae</taxon>
        <taxon>Trebouxiales</taxon>
        <taxon>Trebouxiaceae</taxon>
        <taxon>Symbiochloris</taxon>
    </lineage>
</organism>
<feature type="domain" description="Beta-hexosaminidase eukaryotic type N-terminal" evidence="10">
    <location>
        <begin position="24"/>
        <end position="130"/>
    </location>
</feature>
<dbReference type="EMBL" id="JALJOQ010000086">
    <property type="protein sequence ID" value="KAK9799838.1"/>
    <property type="molecule type" value="Genomic_DNA"/>
</dbReference>
<dbReference type="InterPro" id="IPR025705">
    <property type="entry name" value="Beta_hexosaminidase_sua/sub"/>
</dbReference>
<dbReference type="GO" id="GO:0005975">
    <property type="term" value="P:carbohydrate metabolic process"/>
    <property type="evidence" value="ECO:0007669"/>
    <property type="project" value="InterPro"/>
</dbReference>
<feature type="chain" id="PRO_5043732718" description="Beta-hexosaminidase" evidence="8">
    <location>
        <begin position="22"/>
        <end position="533"/>
    </location>
</feature>
<feature type="domain" description="Glycoside hydrolase family 20 catalytic" evidence="9">
    <location>
        <begin position="131"/>
        <end position="352"/>
    </location>
</feature>
<evidence type="ECO:0000256" key="6">
    <source>
        <dbReference type="PIRNR" id="PIRNR001093"/>
    </source>
</evidence>
<dbReference type="Pfam" id="PF00728">
    <property type="entry name" value="Glyco_hydro_20"/>
    <property type="match status" value="2"/>
</dbReference>
<dbReference type="Gene3D" id="3.30.379.10">
    <property type="entry name" value="Chitobiase/beta-hexosaminidase domain 2-like"/>
    <property type="match status" value="1"/>
</dbReference>
<evidence type="ECO:0000256" key="8">
    <source>
        <dbReference type="SAM" id="SignalP"/>
    </source>
</evidence>
<proteinExistence type="inferred from homology"/>
<feature type="domain" description="Glycoside hydrolase family 20 catalytic" evidence="9">
    <location>
        <begin position="402"/>
        <end position="490"/>
    </location>
</feature>
<dbReference type="EC" id="3.2.1.52" evidence="6"/>
<keyword evidence="8" id="KW-0732">Signal</keyword>
<dbReference type="InterPro" id="IPR029019">
    <property type="entry name" value="HEX_eukaryotic_N"/>
</dbReference>
<dbReference type="InterPro" id="IPR015883">
    <property type="entry name" value="Glyco_hydro_20_cat"/>
</dbReference>
<dbReference type="GO" id="GO:0030203">
    <property type="term" value="P:glycosaminoglycan metabolic process"/>
    <property type="evidence" value="ECO:0007669"/>
    <property type="project" value="TreeGrafter"/>
</dbReference>
<dbReference type="PANTHER" id="PTHR22600">
    <property type="entry name" value="BETA-HEXOSAMINIDASE"/>
    <property type="match status" value="1"/>
</dbReference>
<evidence type="ECO:0000256" key="3">
    <source>
        <dbReference type="ARBA" id="ARBA00022801"/>
    </source>
</evidence>
<dbReference type="Gene3D" id="3.20.20.80">
    <property type="entry name" value="Glycosidases"/>
    <property type="match status" value="1"/>
</dbReference>
<keyword evidence="12" id="KW-1185">Reference proteome</keyword>
<dbReference type="GO" id="GO:0004563">
    <property type="term" value="F:beta-N-acetylhexosaminidase activity"/>
    <property type="evidence" value="ECO:0007669"/>
    <property type="project" value="UniProtKB-EC"/>
</dbReference>
<comment type="similarity">
    <text evidence="2 6">Belongs to the glycosyl hydrolase 20 family.</text>
</comment>
<evidence type="ECO:0000256" key="1">
    <source>
        <dbReference type="ARBA" id="ARBA00001231"/>
    </source>
</evidence>
<feature type="signal peptide" evidence="8">
    <location>
        <begin position="1"/>
        <end position="21"/>
    </location>
</feature>
<dbReference type="AlphaFoldDB" id="A0AAW1NUZ2"/>
<sequence>MLLSSRGLLIVFAACVHGALAGSVWPKPLNQTSSHKVLLLNPDTFYFEAREYDSSVLQDAFARYYTLIFSSPGYQPTGSQAGERLRSARHEIKRLDVYVHSNDQSLNLNTPESYELTVAAPHSTIEAATVGLLLDTSRHFLPVLIIKDTLDAMAWAKLNVFHWHIVDDQSFPFVSERLPLLSLFGAFSPEHVYTPDDVRDVVAFARARGIRVVPEFDTPGHTLAWGKGYPDLLVDCCDAQGQPTGAKGPMNPARNGTYTLLWSLLREVVERFPDAYLHLGGDEVPFDCWQSNPEVRDWMASAGVADMAALEQRFEERVLGLAAAAGRAYIVWQDVLDNGVQVRDDTVVHVWKWWWPVADGEGQPSTAGEAAQCRNGVPAGACELSKGCCPASGMAANDVPGWTHEMARVTQQGYKTLLSSPWYLNLGEMASEDWATFYQVEPLGFEGTREQHSQVMGGEACVWGEYVDATNVISRTWPRAAAVAERLWSDASVRDLDQARARLSQHRCRMLARGLNAEPLGPGFCPGDDLLEV</sequence>